<evidence type="ECO:0000256" key="3">
    <source>
        <dbReference type="ARBA" id="ARBA00022989"/>
    </source>
</evidence>
<dbReference type="RefSeq" id="WP_092453071.1">
    <property type="nucleotide sequence ID" value="NZ_BKAC01000032.1"/>
</dbReference>
<evidence type="ECO:0000313" key="10">
    <source>
        <dbReference type="Proteomes" id="UP000297963"/>
    </source>
</evidence>
<dbReference type="InterPro" id="IPR010652">
    <property type="entry name" value="DUF1232"/>
</dbReference>
<protein>
    <submittedName>
        <fullName evidence="8">DUF1232 domain-containing protein</fullName>
    </submittedName>
</protein>
<dbReference type="EMBL" id="FOPW01000026">
    <property type="protein sequence ID" value="SFH98523.1"/>
    <property type="molecule type" value="Genomic_DNA"/>
</dbReference>
<evidence type="ECO:0000313" key="9">
    <source>
        <dbReference type="Proteomes" id="UP000199681"/>
    </source>
</evidence>
<proteinExistence type="predicted"/>
<keyword evidence="4 5" id="KW-0472">Membrane</keyword>
<name>A0A1I3EI29_9MICO</name>
<dbReference type="Pfam" id="PF06803">
    <property type="entry name" value="DUF1232"/>
    <property type="match status" value="1"/>
</dbReference>
<evidence type="ECO:0000313" key="8">
    <source>
        <dbReference type="EMBL" id="TFB84213.1"/>
    </source>
</evidence>
<keyword evidence="3 5" id="KW-1133">Transmembrane helix</keyword>
<keyword evidence="2 5" id="KW-0812">Transmembrane</keyword>
<evidence type="ECO:0000256" key="4">
    <source>
        <dbReference type="ARBA" id="ARBA00023136"/>
    </source>
</evidence>
<feature type="transmembrane region" description="Helical" evidence="5">
    <location>
        <begin position="6"/>
        <end position="28"/>
    </location>
</feature>
<dbReference type="Proteomes" id="UP000199681">
    <property type="component" value="Unassembled WGS sequence"/>
</dbReference>
<reference evidence="7 9" key="1">
    <citation type="submission" date="2016-10" db="EMBL/GenBank/DDBJ databases">
        <authorList>
            <person name="Varghese N."/>
            <person name="Submissions S."/>
        </authorList>
    </citation>
    <scope>NUCLEOTIDE SEQUENCE [LARGE SCALE GENOMIC DNA]</scope>
    <source>
        <strain evidence="7 9">GMCC 1.11211</strain>
    </source>
</reference>
<evidence type="ECO:0000256" key="1">
    <source>
        <dbReference type="ARBA" id="ARBA00004127"/>
    </source>
</evidence>
<evidence type="ECO:0000256" key="2">
    <source>
        <dbReference type="ARBA" id="ARBA00022692"/>
    </source>
</evidence>
<dbReference type="Proteomes" id="UP000297963">
    <property type="component" value="Unassembled WGS sequence"/>
</dbReference>
<organism evidence="8 10">
    <name type="scientific">Cryobacterium levicorallinum</name>
    <dbReference type="NCBI Taxonomy" id="995038"/>
    <lineage>
        <taxon>Bacteria</taxon>
        <taxon>Bacillati</taxon>
        <taxon>Actinomycetota</taxon>
        <taxon>Actinomycetes</taxon>
        <taxon>Micrococcales</taxon>
        <taxon>Microbacteriaceae</taxon>
        <taxon>Cryobacterium</taxon>
    </lineage>
</organism>
<comment type="caution">
    <text evidence="8">The sequence shown here is derived from an EMBL/GenBank/DDBJ whole genome shotgun (WGS) entry which is preliminary data.</text>
</comment>
<keyword evidence="9" id="KW-1185">Reference proteome</keyword>
<reference evidence="8 10" key="2">
    <citation type="submission" date="2019-03" db="EMBL/GenBank/DDBJ databases">
        <title>Genomics of glacier-inhabiting Cryobacterium strains.</title>
        <authorList>
            <person name="Liu Q."/>
            <person name="Xin Y.-H."/>
        </authorList>
    </citation>
    <scope>NUCLEOTIDE SEQUENCE [LARGE SCALE GENOMIC DNA]</scope>
    <source>
        <strain evidence="8 10">Hh34</strain>
    </source>
</reference>
<dbReference type="GO" id="GO:0012505">
    <property type="term" value="C:endomembrane system"/>
    <property type="evidence" value="ECO:0007669"/>
    <property type="project" value="UniProtKB-SubCell"/>
</dbReference>
<dbReference type="EMBL" id="SOFE01000019">
    <property type="protein sequence ID" value="TFB84213.1"/>
    <property type="molecule type" value="Genomic_DNA"/>
</dbReference>
<feature type="domain" description="DUF1232" evidence="6">
    <location>
        <begin position="67"/>
        <end position="101"/>
    </location>
</feature>
<comment type="subcellular location">
    <subcellularLocation>
        <location evidence="1">Endomembrane system</location>
        <topology evidence="1">Multi-pass membrane protein</topology>
    </subcellularLocation>
</comment>
<gene>
    <name evidence="8" type="ORF">E3O11_09950</name>
    <name evidence="7" type="ORF">SAMN05216274_12621</name>
</gene>
<evidence type="ECO:0000259" key="6">
    <source>
        <dbReference type="Pfam" id="PF06803"/>
    </source>
</evidence>
<feature type="transmembrane region" description="Helical" evidence="5">
    <location>
        <begin position="61"/>
        <end position="81"/>
    </location>
</feature>
<sequence length="140" mass="15339">MTTWWDVALSVLGGLLVLWLALVLVLWIEQRRHPGGASLRDLLRLAPDVARLLKRLAADRTVVIGVRIWIAVLLLYLLSPIDLIPDFIPVLGYADDAVVVAIALRFATRRAGSDAVKRHWPGTPEGLSAVLRLAGLQPSP</sequence>
<evidence type="ECO:0000256" key="5">
    <source>
        <dbReference type="SAM" id="Phobius"/>
    </source>
</evidence>
<dbReference type="AlphaFoldDB" id="A0A1I3EI29"/>
<accession>A0A1I3EI29</accession>
<evidence type="ECO:0000313" key="7">
    <source>
        <dbReference type="EMBL" id="SFH98523.1"/>
    </source>
</evidence>